<dbReference type="Proteomes" id="UP000054783">
    <property type="component" value="Unassembled WGS sequence"/>
</dbReference>
<evidence type="ECO:0000313" key="2">
    <source>
        <dbReference type="EMBL" id="KRY05738.1"/>
    </source>
</evidence>
<name>A0A0V0Z142_9BILA</name>
<feature type="compositionally biased region" description="Basic and acidic residues" evidence="1">
    <location>
        <begin position="18"/>
        <end position="38"/>
    </location>
</feature>
<gene>
    <name evidence="2" type="ORF">T12_977</name>
</gene>
<feature type="region of interest" description="Disordered" evidence="1">
    <location>
        <begin position="1"/>
        <end position="54"/>
    </location>
</feature>
<feature type="compositionally biased region" description="Acidic residues" evidence="1">
    <location>
        <begin position="44"/>
        <end position="54"/>
    </location>
</feature>
<comment type="caution">
    <text evidence="2">The sequence shown here is derived from an EMBL/GenBank/DDBJ whole genome shotgun (WGS) entry which is preliminary data.</text>
</comment>
<evidence type="ECO:0000256" key="1">
    <source>
        <dbReference type="SAM" id="MobiDB-lite"/>
    </source>
</evidence>
<evidence type="ECO:0000313" key="3">
    <source>
        <dbReference type="Proteomes" id="UP000054783"/>
    </source>
</evidence>
<accession>A0A0V0Z142</accession>
<dbReference type="EMBL" id="JYDQ01001135">
    <property type="protein sequence ID" value="KRY05738.1"/>
    <property type="molecule type" value="Genomic_DNA"/>
</dbReference>
<reference evidence="2 3" key="1">
    <citation type="submission" date="2015-01" db="EMBL/GenBank/DDBJ databases">
        <title>Evolution of Trichinella species and genotypes.</title>
        <authorList>
            <person name="Korhonen P.K."/>
            <person name="Edoardo P."/>
            <person name="Giuseppe L.R."/>
            <person name="Gasser R.B."/>
        </authorList>
    </citation>
    <scope>NUCLEOTIDE SEQUENCE [LARGE SCALE GENOMIC DNA]</scope>
    <source>
        <strain evidence="2">ISS2496</strain>
    </source>
</reference>
<keyword evidence="3" id="KW-1185">Reference proteome</keyword>
<sequence length="54" mass="6173">MEMKIDGNLSVHQRTSRFRSDNENNTDERSAADTDRANEIFPAENEDEDTEATV</sequence>
<proteinExistence type="predicted"/>
<protein>
    <submittedName>
        <fullName evidence="2">Uncharacterized protein</fullName>
    </submittedName>
</protein>
<dbReference type="AlphaFoldDB" id="A0A0V0Z142"/>
<organism evidence="2 3">
    <name type="scientific">Trichinella patagoniensis</name>
    <dbReference type="NCBI Taxonomy" id="990121"/>
    <lineage>
        <taxon>Eukaryota</taxon>
        <taxon>Metazoa</taxon>
        <taxon>Ecdysozoa</taxon>
        <taxon>Nematoda</taxon>
        <taxon>Enoplea</taxon>
        <taxon>Dorylaimia</taxon>
        <taxon>Trichinellida</taxon>
        <taxon>Trichinellidae</taxon>
        <taxon>Trichinella</taxon>
    </lineage>
</organism>